<evidence type="ECO:0000256" key="4">
    <source>
        <dbReference type="ARBA" id="ARBA00023163"/>
    </source>
</evidence>
<dbReference type="Pfam" id="PF03466">
    <property type="entry name" value="LysR_substrate"/>
    <property type="match status" value="1"/>
</dbReference>
<keyword evidence="4" id="KW-0804">Transcription</keyword>
<dbReference type="PANTHER" id="PTHR30126">
    <property type="entry name" value="HTH-TYPE TRANSCRIPTIONAL REGULATOR"/>
    <property type="match status" value="1"/>
</dbReference>
<dbReference type="SUPFAM" id="SSF53850">
    <property type="entry name" value="Periplasmic binding protein-like II"/>
    <property type="match status" value="1"/>
</dbReference>
<evidence type="ECO:0000256" key="1">
    <source>
        <dbReference type="ARBA" id="ARBA00009437"/>
    </source>
</evidence>
<dbReference type="KEGG" id="cxe:FOB82_00160"/>
<dbReference type="InterPro" id="IPR036390">
    <property type="entry name" value="WH_DNA-bd_sf"/>
</dbReference>
<keyword evidence="2" id="KW-0805">Transcription regulation</keyword>
<dbReference type="InterPro" id="IPR000847">
    <property type="entry name" value="LysR_HTH_N"/>
</dbReference>
<dbReference type="Pfam" id="PF00126">
    <property type="entry name" value="HTH_1"/>
    <property type="match status" value="1"/>
</dbReference>
<keyword evidence="3" id="KW-0238">DNA-binding</keyword>
<dbReference type="InterPro" id="IPR005119">
    <property type="entry name" value="LysR_subst-bd"/>
</dbReference>
<dbReference type="GO" id="GO:0000976">
    <property type="term" value="F:transcription cis-regulatory region binding"/>
    <property type="evidence" value="ECO:0007669"/>
    <property type="project" value="TreeGrafter"/>
</dbReference>
<dbReference type="InterPro" id="IPR036388">
    <property type="entry name" value="WH-like_DNA-bd_sf"/>
</dbReference>
<comment type="similarity">
    <text evidence="1">Belongs to the LysR transcriptional regulatory family.</text>
</comment>
<gene>
    <name evidence="6" type="ORF">FOB82_00160</name>
</gene>
<dbReference type="GO" id="GO:0003700">
    <property type="term" value="F:DNA-binding transcription factor activity"/>
    <property type="evidence" value="ECO:0007669"/>
    <property type="project" value="InterPro"/>
</dbReference>
<dbReference type="AlphaFoldDB" id="A0A6B8T9V2"/>
<proteinExistence type="inferred from homology"/>
<dbReference type="PANTHER" id="PTHR30126:SF39">
    <property type="entry name" value="HTH-TYPE TRANSCRIPTIONAL REGULATOR CYSL"/>
    <property type="match status" value="1"/>
</dbReference>
<dbReference type="Gene3D" id="1.10.10.10">
    <property type="entry name" value="Winged helix-like DNA-binding domain superfamily/Winged helix DNA-binding domain"/>
    <property type="match status" value="1"/>
</dbReference>
<sequence length="309" mass="32264">MTRPAPRPNRPLHLTALRLLAAADELGGLGAAARAMGMAQPNASRALAALERDLGATLLDRSPRGSAPTPMGRAILAAAGPLFDAADAFHHDVDVLTSDGAAPLRVSASLTVAEHLMPGWLATYRRLHPGAEVGLRVRNSDRVFDEVLSGACDIGFVETPLSRKNLHGTVVADDHLVVIVAPDHPWATRGPAEGGEQSWVTAAELAATPLVLRERGSGTRAILDRALAPWNPVPPAVELGSNAAVAATVRAGQEPGVLSELAVADALSHGDLAVVDVGDELDFSRHIRAVWRGTGPLRAARVLIRIASS</sequence>
<organism evidence="6 7">
    <name type="scientific">Corynebacterium xerosis</name>
    <dbReference type="NCBI Taxonomy" id="1725"/>
    <lineage>
        <taxon>Bacteria</taxon>
        <taxon>Bacillati</taxon>
        <taxon>Actinomycetota</taxon>
        <taxon>Actinomycetes</taxon>
        <taxon>Mycobacteriales</taxon>
        <taxon>Corynebacteriaceae</taxon>
        <taxon>Corynebacterium</taxon>
    </lineage>
</organism>
<dbReference type="Proteomes" id="UP000426857">
    <property type="component" value="Chromosome"/>
</dbReference>
<name>A0A6B8T9V2_9CORY</name>
<dbReference type="EMBL" id="CP046322">
    <property type="protein sequence ID" value="QGS33587.1"/>
    <property type="molecule type" value="Genomic_DNA"/>
</dbReference>
<evidence type="ECO:0000256" key="2">
    <source>
        <dbReference type="ARBA" id="ARBA00023015"/>
    </source>
</evidence>
<reference evidence="6 7" key="1">
    <citation type="submission" date="2019-11" db="EMBL/GenBank/DDBJ databases">
        <title>FDA dAtabase for Regulatory Grade micrObial Sequences (FDA-ARGOS): Supporting development and validation of Infectious Disease Dx tests.</title>
        <authorList>
            <person name="Kerrigan L."/>
            <person name="Long C."/>
            <person name="Tallon L."/>
            <person name="Sadzewicz L."/>
            <person name="Vavikolanu K."/>
            <person name="Mehta A."/>
            <person name="Aluvathingal J."/>
            <person name="Nadendla S."/>
            <person name="Yan Y."/>
            <person name="Sichtig H."/>
        </authorList>
    </citation>
    <scope>NUCLEOTIDE SEQUENCE [LARGE SCALE GENOMIC DNA]</scope>
    <source>
        <strain evidence="6 7">FDAARGOS_674</strain>
    </source>
</reference>
<protein>
    <submittedName>
        <fullName evidence="6">LysR family transcriptional regulator</fullName>
    </submittedName>
</protein>
<dbReference type="SUPFAM" id="SSF46785">
    <property type="entry name" value="Winged helix' DNA-binding domain"/>
    <property type="match status" value="1"/>
</dbReference>
<evidence type="ECO:0000259" key="5">
    <source>
        <dbReference type="PROSITE" id="PS50931"/>
    </source>
</evidence>
<dbReference type="Gene3D" id="3.40.190.10">
    <property type="entry name" value="Periplasmic binding protein-like II"/>
    <property type="match status" value="2"/>
</dbReference>
<evidence type="ECO:0000313" key="7">
    <source>
        <dbReference type="Proteomes" id="UP000426857"/>
    </source>
</evidence>
<feature type="domain" description="HTH lysR-type" evidence="5">
    <location>
        <begin position="12"/>
        <end position="69"/>
    </location>
</feature>
<evidence type="ECO:0000313" key="6">
    <source>
        <dbReference type="EMBL" id="QGS33587.1"/>
    </source>
</evidence>
<accession>A0A6B8T9V2</accession>
<dbReference type="RefSeq" id="WP_155867054.1">
    <property type="nucleotide sequence ID" value="NZ_CP046322.1"/>
</dbReference>
<evidence type="ECO:0000256" key="3">
    <source>
        <dbReference type="ARBA" id="ARBA00023125"/>
    </source>
</evidence>
<dbReference type="PROSITE" id="PS50931">
    <property type="entry name" value="HTH_LYSR"/>
    <property type="match status" value="1"/>
</dbReference>